<dbReference type="SUPFAM" id="SSF52172">
    <property type="entry name" value="CheY-like"/>
    <property type="match status" value="1"/>
</dbReference>
<dbReference type="InterPro" id="IPR011006">
    <property type="entry name" value="CheY-like_superfamily"/>
</dbReference>
<dbReference type="Proteomes" id="UP000825051">
    <property type="component" value="Chromosome"/>
</dbReference>
<dbReference type="PROSITE" id="PS50930">
    <property type="entry name" value="HTH_LYTTR"/>
    <property type="match status" value="1"/>
</dbReference>
<keyword evidence="5" id="KW-1185">Reference proteome</keyword>
<dbReference type="Pfam" id="PF04397">
    <property type="entry name" value="LytTR"/>
    <property type="match status" value="1"/>
</dbReference>
<dbReference type="EMBL" id="CP080507">
    <property type="protein sequence ID" value="QYM78696.1"/>
    <property type="molecule type" value="Genomic_DNA"/>
</dbReference>
<organism evidence="4 5">
    <name type="scientific">Horticoccus luteus</name>
    <dbReference type="NCBI Taxonomy" id="2862869"/>
    <lineage>
        <taxon>Bacteria</taxon>
        <taxon>Pseudomonadati</taxon>
        <taxon>Verrucomicrobiota</taxon>
        <taxon>Opitutia</taxon>
        <taxon>Opitutales</taxon>
        <taxon>Opitutaceae</taxon>
        <taxon>Horticoccus</taxon>
    </lineage>
</organism>
<evidence type="ECO:0000256" key="1">
    <source>
        <dbReference type="PROSITE-ProRule" id="PRU00169"/>
    </source>
</evidence>
<dbReference type="PANTHER" id="PTHR37299:SF1">
    <property type="entry name" value="STAGE 0 SPORULATION PROTEIN A HOMOLOG"/>
    <property type="match status" value="1"/>
</dbReference>
<accession>A0A8F9TVE1</accession>
<dbReference type="GO" id="GO:0003677">
    <property type="term" value="F:DNA binding"/>
    <property type="evidence" value="ECO:0007669"/>
    <property type="project" value="UniProtKB-KW"/>
</dbReference>
<dbReference type="InterPro" id="IPR046947">
    <property type="entry name" value="LytR-like"/>
</dbReference>
<dbReference type="SMART" id="SM00448">
    <property type="entry name" value="REC"/>
    <property type="match status" value="1"/>
</dbReference>
<dbReference type="PROSITE" id="PS50110">
    <property type="entry name" value="RESPONSE_REGULATORY"/>
    <property type="match status" value="1"/>
</dbReference>
<dbReference type="RefSeq" id="WP_220161800.1">
    <property type="nucleotide sequence ID" value="NZ_CP080507.1"/>
</dbReference>
<dbReference type="AlphaFoldDB" id="A0A8F9TVE1"/>
<dbReference type="Gene3D" id="2.40.50.1020">
    <property type="entry name" value="LytTr DNA-binding domain"/>
    <property type="match status" value="1"/>
</dbReference>
<name>A0A8F9TVE1_9BACT</name>
<feature type="domain" description="Response regulatory" evidence="2">
    <location>
        <begin position="3"/>
        <end position="114"/>
    </location>
</feature>
<dbReference type="InterPro" id="IPR001789">
    <property type="entry name" value="Sig_transdc_resp-reg_receiver"/>
</dbReference>
<evidence type="ECO:0000259" key="3">
    <source>
        <dbReference type="PROSITE" id="PS50930"/>
    </source>
</evidence>
<evidence type="ECO:0000313" key="5">
    <source>
        <dbReference type="Proteomes" id="UP000825051"/>
    </source>
</evidence>
<keyword evidence="1" id="KW-0597">Phosphoprotein</keyword>
<feature type="domain" description="HTH LytTR-type" evidence="3">
    <location>
        <begin position="151"/>
        <end position="245"/>
    </location>
</feature>
<dbReference type="Pfam" id="PF00072">
    <property type="entry name" value="Response_reg"/>
    <property type="match status" value="1"/>
</dbReference>
<gene>
    <name evidence="4" type="ORF">K0B96_15550</name>
</gene>
<dbReference type="PANTHER" id="PTHR37299">
    <property type="entry name" value="TRANSCRIPTIONAL REGULATOR-RELATED"/>
    <property type="match status" value="1"/>
</dbReference>
<evidence type="ECO:0000259" key="2">
    <source>
        <dbReference type="PROSITE" id="PS50110"/>
    </source>
</evidence>
<evidence type="ECO:0000313" key="4">
    <source>
        <dbReference type="EMBL" id="QYM78696.1"/>
    </source>
</evidence>
<dbReference type="SMART" id="SM00850">
    <property type="entry name" value="LytTR"/>
    <property type="match status" value="1"/>
</dbReference>
<dbReference type="InterPro" id="IPR007492">
    <property type="entry name" value="LytTR_DNA-bd_dom"/>
</dbReference>
<dbReference type="GO" id="GO:0000156">
    <property type="term" value="F:phosphorelay response regulator activity"/>
    <property type="evidence" value="ECO:0007669"/>
    <property type="project" value="InterPro"/>
</dbReference>
<proteinExistence type="predicted"/>
<protein>
    <submittedName>
        <fullName evidence="4">LytTR family DNA-binding domain-containing protein</fullName>
    </submittedName>
</protein>
<reference evidence="4" key="1">
    <citation type="submission" date="2021-08" db="EMBL/GenBank/DDBJ databases">
        <title>Genome of a novel bacterium of the phylum Verrucomicrobia, Oleiharenicola sp. KSB-15.</title>
        <authorList>
            <person name="Chung J.-H."/>
            <person name="Ahn J.-H."/>
            <person name="Yoon Y."/>
            <person name="Kim D.-Y."/>
            <person name="An S.-H."/>
            <person name="Park I."/>
            <person name="Yeon J."/>
        </authorList>
    </citation>
    <scope>NUCLEOTIDE SEQUENCE</scope>
    <source>
        <strain evidence="4">KSB-15</strain>
    </source>
</reference>
<keyword evidence="4" id="KW-0238">DNA-binding</keyword>
<dbReference type="Gene3D" id="3.40.50.2300">
    <property type="match status" value="1"/>
</dbReference>
<dbReference type="KEGG" id="ole:K0B96_15550"/>
<sequence>MPRALLIEDEAAARADLRTRLAAHPEVVVVAEAGTLRTAGELLARPDYDLVFLDIQLVGGNSFALVPLVRAGARIVFTTAHDAYALRAFEINALDYLLKPIAPARLAETLRRLEALTPAADDAATEEMPRRALTIDDTVYLRAGLRARFAPVAQISLIGARANYSEVQLVDGAKVFLRKSLKAWEDILPGSHFMRVHRTQIVNLAQVTRYERDGDEHTLLHVAGAREPVPASRDRWSELRERLGALRLQP</sequence>
<feature type="modified residue" description="4-aspartylphosphate" evidence="1">
    <location>
        <position position="54"/>
    </location>
</feature>